<feature type="transmembrane region" description="Helical" evidence="4">
    <location>
        <begin position="38"/>
        <end position="55"/>
    </location>
</feature>
<evidence type="ECO:0000256" key="3">
    <source>
        <dbReference type="ARBA" id="ARBA00023163"/>
    </source>
</evidence>
<feature type="transmembrane region" description="Helical" evidence="4">
    <location>
        <begin position="99"/>
        <end position="117"/>
    </location>
</feature>
<feature type="transmembrane region" description="Helical" evidence="4">
    <location>
        <begin position="137"/>
        <end position="159"/>
    </location>
</feature>
<dbReference type="InterPro" id="IPR018062">
    <property type="entry name" value="HTH_AraC-typ_CS"/>
</dbReference>
<keyword evidence="4" id="KW-1133">Transmembrane helix</keyword>
<evidence type="ECO:0000259" key="5">
    <source>
        <dbReference type="PROSITE" id="PS01124"/>
    </source>
</evidence>
<feature type="transmembrane region" description="Helical" evidence="4">
    <location>
        <begin position="180"/>
        <end position="201"/>
    </location>
</feature>
<dbReference type="Pfam" id="PF12833">
    <property type="entry name" value="HTH_18"/>
    <property type="match status" value="1"/>
</dbReference>
<dbReference type="AlphaFoldDB" id="A0A7W9DK63"/>
<keyword evidence="4" id="KW-0472">Membrane</keyword>
<feature type="transmembrane region" description="Helical" evidence="4">
    <location>
        <begin position="67"/>
        <end position="87"/>
    </location>
</feature>
<keyword evidence="1" id="KW-0805">Transcription regulation</keyword>
<dbReference type="RefSeq" id="WP_183867842.1">
    <property type="nucleotide sequence ID" value="NZ_JACHCF010000006.1"/>
</dbReference>
<accession>A0A7W9DK63</accession>
<dbReference type="InterPro" id="IPR018060">
    <property type="entry name" value="HTH_AraC"/>
</dbReference>
<dbReference type="SMART" id="SM00342">
    <property type="entry name" value="HTH_ARAC"/>
    <property type="match status" value="1"/>
</dbReference>
<dbReference type="SUPFAM" id="SSF46689">
    <property type="entry name" value="Homeodomain-like"/>
    <property type="match status" value="1"/>
</dbReference>
<protein>
    <submittedName>
        <fullName evidence="6">AraC-like DNA-binding protein</fullName>
    </submittedName>
</protein>
<evidence type="ECO:0000256" key="2">
    <source>
        <dbReference type="ARBA" id="ARBA00023125"/>
    </source>
</evidence>
<dbReference type="Proteomes" id="UP000537718">
    <property type="component" value="Unassembled WGS sequence"/>
</dbReference>
<keyword evidence="3" id="KW-0804">Transcription</keyword>
<feature type="transmembrane region" description="Helical" evidence="4">
    <location>
        <begin position="213"/>
        <end position="232"/>
    </location>
</feature>
<dbReference type="InterPro" id="IPR020449">
    <property type="entry name" value="Tscrpt_reg_AraC-type_HTH"/>
</dbReference>
<dbReference type="InterPro" id="IPR009057">
    <property type="entry name" value="Homeodomain-like_sf"/>
</dbReference>
<dbReference type="PROSITE" id="PS01124">
    <property type="entry name" value="HTH_ARAC_FAMILY_2"/>
    <property type="match status" value="1"/>
</dbReference>
<name>A0A7W9DK63_9SPHI</name>
<evidence type="ECO:0000313" key="6">
    <source>
        <dbReference type="EMBL" id="MBB5621907.1"/>
    </source>
</evidence>
<proteinExistence type="predicted"/>
<keyword evidence="2 6" id="KW-0238">DNA-binding</keyword>
<keyword evidence="4" id="KW-0812">Transmembrane</keyword>
<dbReference type="PANTHER" id="PTHR43280:SF29">
    <property type="entry name" value="ARAC-FAMILY TRANSCRIPTIONAL REGULATOR"/>
    <property type="match status" value="1"/>
</dbReference>
<sequence>MNKYTFLDITAFTGIFVMLFLALFLFTVKTKHKLGNSLFAFFLIANAIDACKYLIHDIPENLINIEAFRWSIALLVPATFYLYVKSICFSDFRLKPKQLLHLLPLVVFNLILIPGLYLGTPTEKLEFLRHMNDMPEIHFFEILFETSFQIYFIAAFLILKRSRTIYFENYTDPNLSLIRALYLITIVYYLLHLLVLFRRLVTYTIGFGEIRDWIITVDGFSFLLSTCWYLFIALNSPEFFRGVNSKLESSKDIAQKRKAAILIDDETNERIESLKEFMTSKEPYLDSTLTIQELAKQVKMPAKDLSVLINLYMNKHFFDFINEYRIEKAMQILRDPLQKEVTILEVLYQVGFNSKSSFSASFKKHTGKTPTDFRRSSN</sequence>
<dbReference type="PRINTS" id="PR00032">
    <property type="entry name" value="HTHARAC"/>
</dbReference>
<dbReference type="Gene3D" id="1.10.10.60">
    <property type="entry name" value="Homeodomain-like"/>
    <property type="match status" value="2"/>
</dbReference>
<dbReference type="PROSITE" id="PS00041">
    <property type="entry name" value="HTH_ARAC_FAMILY_1"/>
    <property type="match status" value="1"/>
</dbReference>
<dbReference type="GO" id="GO:0043565">
    <property type="term" value="F:sequence-specific DNA binding"/>
    <property type="evidence" value="ECO:0007669"/>
    <property type="project" value="InterPro"/>
</dbReference>
<comment type="caution">
    <text evidence="6">The sequence shown here is derived from an EMBL/GenBank/DDBJ whole genome shotgun (WGS) entry which is preliminary data.</text>
</comment>
<feature type="domain" description="HTH araC/xylS-type" evidence="5">
    <location>
        <begin position="275"/>
        <end position="376"/>
    </location>
</feature>
<reference evidence="6 7" key="1">
    <citation type="submission" date="2020-08" db="EMBL/GenBank/DDBJ databases">
        <title>Genomic Encyclopedia of Type Strains, Phase IV (KMG-V): Genome sequencing to study the core and pangenomes of soil and plant-associated prokaryotes.</title>
        <authorList>
            <person name="Whitman W."/>
        </authorList>
    </citation>
    <scope>NUCLEOTIDE SEQUENCE [LARGE SCALE GENOMIC DNA]</scope>
    <source>
        <strain evidence="6 7">MP7CTX6</strain>
    </source>
</reference>
<dbReference type="GO" id="GO:0003700">
    <property type="term" value="F:DNA-binding transcription factor activity"/>
    <property type="evidence" value="ECO:0007669"/>
    <property type="project" value="InterPro"/>
</dbReference>
<feature type="transmembrane region" description="Helical" evidence="4">
    <location>
        <begin position="6"/>
        <end position="26"/>
    </location>
</feature>
<dbReference type="PANTHER" id="PTHR43280">
    <property type="entry name" value="ARAC-FAMILY TRANSCRIPTIONAL REGULATOR"/>
    <property type="match status" value="1"/>
</dbReference>
<evidence type="ECO:0000256" key="4">
    <source>
        <dbReference type="SAM" id="Phobius"/>
    </source>
</evidence>
<dbReference type="EMBL" id="JACHCF010000006">
    <property type="protein sequence ID" value="MBB5621907.1"/>
    <property type="molecule type" value="Genomic_DNA"/>
</dbReference>
<gene>
    <name evidence="6" type="ORF">HDE69_002970</name>
</gene>
<organism evidence="6 7">
    <name type="scientific">Pedobacter cryoconitis</name>
    <dbReference type="NCBI Taxonomy" id="188932"/>
    <lineage>
        <taxon>Bacteria</taxon>
        <taxon>Pseudomonadati</taxon>
        <taxon>Bacteroidota</taxon>
        <taxon>Sphingobacteriia</taxon>
        <taxon>Sphingobacteriales</taxon>
        <taxon>Sphingobacteriaceae</taxon>
        <taxon>Pedobacter</taxon>
    </lineage>
</organism>
<evidence type="ECO:0000256" key="1">
    <source>
        <dbReference type="ARBA" id="ARBA00023015"/>
    </source>
</evidence>
<evidence type="ECO:0000313" key="7">
    <source>
        <dbReference type="Proteomes" id="UP000537718"/>
    </source>
</evidence>